<gene>
    <name evidence="4" type="primary">ORF57014</name>
</gene>
<name>A0A0B6ZE97_9EUPU</name>
<dbReference type="PANTHER" id="PTHR24067">
    <property type="entry name" value="UBIQUITIN-CONJUGATING ENZYME E2"/>
    <property type="match status" value="1"/>
</dbReference>
<dbReference type="SUPFAM" id="SSF54495">
    <property type="entry name" value="UBC-like"/>
    <property type="match status" value="1"/>
</dbReference>
<feature type="region of interest" description="Disordered" evidence="1">
    <location>
        <begin position="557"/>
        <end position="625"/>
    </location>
</feature>
<feature type="compositionally biased region" description="Low complexity" evidence="1">
    <location>
        <begin position="342"/>
        <end position="353"/>
    </location>
</feature>
<feature type="compositionally biased region" description="Polar residues" evidence="1">
    <location>
        <begin position="192"/>
        <end position="208"/>
    </location>
</feature>
<dbReference type="SMART" id="SM00212">
    <property type="entry name" value="UBCc"/>
    <property type="match status" value="1"/>
</dbReference>
<feature type="transmembrane region" description="Helical" evidence="2">
    <location>
        <begin position="688"/>
        <end position="708"/>
    </location>
</feature>
<proteinExistence type="predicted"/>
<dbReference type="InterPro" id="IPR050113">
    <property type="entry name" value="Ub_conjugating_enzyme"/>
</dbReference>
<feature type="region of interest" description="Disordered" evidence="1">
    <location>
        <begin position="333"/>
        <end position="397"/>
    </location>
</feature>
<reference evidence="4" key="1">
    <citation type="submission" date="2014-12" db="EMBL/GenBank/DDBJ databases">
        <title>Insight into the proteome of Arion vulgaris.</title>
        <authorList>
            <person name="Aradska J."/>
            <person name="Bulat T."/>
            <person name="Smidak R."/>
            <person name="Sarate P."/>
            <person name="Gangsoo J."/>
            <person name="Sialana F."/>
            <person name="Bilban M."/>
            <person name="Lubec G."/>
        </authorList>
    </citation>
    <scope>NUCLEOTIDE SEQUENCE</scope>
    <source>
        <tissue evidence="4">Skin</tissue>
    </source>
</reference>
<feature type="compositionally biased region" description="Low complexity" evidence="1">
    <location>
        <begin position="162"/>
        <end position="171"/>
    </location>
</feature>
<dbReference type="AlphaFoldDB" id="A0A0B6ZE97"/>
<sequence>MEGRYSTRSPAVKRLMREAQELCEPTDQYFAQPLEDNLFEWHFTIRGPADSDFQAGVYHGRIILPVDYPMKPPSIIWLTPNGRFETNKKICLSISGHHPESWQPSWSIRTALLAIIGFMPTHPSGAIGSLDYKPEERKTLAKKSHDWKCPVCGDVSEILLEPSPESSQTSQEAKELATQISFQGEKSKSAENKSTNEQTVTNPSSPLITTTVPNSDGVSNNASNFMPSASPLNGLPSTDTPVQIPGNFYPPWPCPPIGPPCNNALPSPFLYYPWTSQLMANGSIASQIPRFPFPPSHYASLSNTQFYPPGYALPPGVGMFPCPFPPPPRPVVEQNLSYPGKNVSMSVNNSSASTPNRSPETGPHSSDLPVVPNVPQPSPASIAASPTSSSVPCSPRDSPLKVNVLNELLSKVQRSSSSEQVLPSSDTELVIQAGDSKENEVIHAEATTEILVQGRDLDTDHVSTGFELQPSRIIDIPSISEALSRAFDGMEEISEPGLEGSVESPEDINAQMIGDPYFNDESIDKSQFTDSSTSISLMKKESLNESTGVEISHSEFLAEGDGESEILPVEVSDTEQRSNFERSTSSSMPDLKRKLQQGTFKSLRQRQSATARVSTDVTGSDPASTEQVISRGARQRIEAVSGDSSSANQQRFVTNGVHDGGQNHGNEIQHAHRRQQGRQISSAYDTSFFVMVGLCVTTVFIILNRLFYMVDFSDMFY</sequence>
<keyword evidence="2" id="KW-0812">Transmembrane</keyword>
<evidence type="ECO:0000259" key="3">
    <source>
        <dbReference type="PROSITE" id="PS50127"/>
    </source>
</evidence>
<evidence type="ECO:0000256" key="2">
    <source>
        <dbReference type="SAM" id="Phobius"/>
    </source>
</evidence>
<organism evidence="4">
    <name type="scientific">Arion vulgaris</name>
    <dbReference type="NCBI Taxonomy" id="1028688"/>
    <lineage>
        <taxon>Eukaryota</taxon>
        <taxon>Metazoa</taxon>
        <taxon>Spiralia</taxon>
        <taxon>Lophotrochozoa</taxon>
        <taxon>Mollusca</taxon>
        <taxon>Gastropoda</taxon>
        <taxon>Heterobranchia</taxon>
        <taxon>Euthyneura</taxon>
        <taxon>Panpulmonata</taxon>
        <taxon>Eupulmonata</taxon>
        <taxon>Stylommatophora</taxon>
        <taxon>Helicina</taxon>
        <taxon>Arionoidea</taxon>
        <taxon>Arionidae</taxon>
        <taxon>Arion</taxon>
    </lineage>
</organism>
<keyword evidence="2" id="KW-1133">Transmembrane helix</keyword>
<evidence type="ECO:0000256" key="1">
    <source>
        <dbReference type="SAM" id="MobiDB-lite"/>
    </source>
</evidence>
<dbReference type="EMBL" id="HACG01019150">
    <property type="protein sequence ID" value="CEK66015.1"/>
    <property type="molecule type" value="Transcribed_RNA"/>
</dbReference>
<accession>A0A0B6ZE97</accession>
<feature type="domain" description="UBC core" evidence="3">
    <location>
        <begin position="10"/>
        <end position="160"/>
    </location>
</feature>
<dbReference type="PROSITE" id="PS50127">
    <property type="entry name" value="UBC_2"/>
    <property type="match status" value="1"/>
</dbReference>
<feature type="compositionally biased region" description="Polar residues" evidence="1">
    <location>
        <begin position="596"/>
        <end position="625"/>
    </location>
</feature>
<keyword evidence="2" id="KW-0472">Membrane</keyword>
<dbReference type="Pfam" id="PF00179">
    <property type="entry name" value="UQ_con"/>
    <property type="match status" value="1"/>
</dbReference>
<feature type="region of interest" description="Disordered" evidence="1">
    <location>
        <begin position="162"/>
        <end position="208"/>
    </location>
</feature>
<dbReference type="Gene3D" id="3.10.110.10">
    <property type="entry name" value="Ubiquitin Conjugating Enzyme"/>
    <property type="match status" value="1"/>
</dbReference>
<dbReference type="InterPro" id="IPR016135">
    <property type="entry name" value="UBQ-conjugating_enzyme/RWD"/>
</dbReference>
<feature type="compositionally biased region" description="Low complexity" evidence="1">
    <location>
        <begin position="379"/>
        <end position="392"/>
    </location>
</feature>
<evidence type="ECO:0000313" key="4">
    <source>
        <dbReference type="EMBL" id="CEK66015.1"/>
    </source>
</evidence>
<dbReference type="FunFam" id="3.10.110.10:FF:000086">
    <property type="entry name" value="Ubiquitin-conjugating enzyme E2 J1"/>
    <property type="match status" value="1"/>
</dbReference>
<dbReference type="CDD" id="cd23799">
    <property type="entry name" value="UBCc_UBE2J"/>
    <property type="match status" value="1"/>
</dbReference>
<dbReference type="InterPro" id="IPR000608">
    <property type="entry name" value="UBC"/>
</dbReference>
<protein>
    <recommendedName>
        <fullName evidence="3">UBC core domain-containing protein</fullName>
    </recommendedName>
</protein>